<comment type="caution">
    <text evidence="3">The sequence shown here is derived from an EMBL/GenBank/DDBJ whole genome shotgun (WGS) entry which is preliminary data.</text>
</comment>
<evidence type="ECO:0000259" key="2">
    <source>
        <dbReference type="Pfam" id="PF20700"/>
    </source>
</evidence>
<evidence type="ECO:0000256" key="1">
    <source>
        <dbReference type="SAM" id="MobiDB-lite"/>
    </source>
</evidence>
<proteinExistence type="predicted"/>
<dbReference type="InterPro" id="IPR049012">
    <property type="entry name" value="Mutator_transp_dom"/>
</dbReference>
<accession>A0AA89BUK8</accession>
<sequence>MGKRGRKPRKSYLFQRGNYFGKKNFDSNSSVSSTSSRDDSMSSTSTREPAIIRPSRSLFDGVQYNGEEDNSDAPMLLRPPKKKEIQNSETGKCNKENFIVNMEKMNNLFQTFLDKHDSKICTKPETEIIIVKRLGLGVSAEMVCKKCQFKSPPSKLYEEGKGRSVLTNKALALPLLKTKMGATDVQFLLASLNIKPPSLRGLQDTLNSASVISTNINKESMLNNQVYVRKVQELKGQGHNVDVEMDTSYNNRPQNGIEAGTISITPVAECSTNRKLVIALNVCNKLCNKKSCDHTSCAKSYPTDKSITSSEAFSVAKNLKSIQDNNILNVRSVTTDQSCQVEKVISDTSRHISHYHCFIHRLRNLQKKIQNIKMKSFLAGIDNSTFSRRVSCAIRSRVYIELTRLNKTERNRANFMRKSKLTIQNVVPCLTGDHTKCQLHSKFCRPSTRKLVLRDLPGREFLTLTDHDEECLASELSKFVNNTNGMKLRVIRNTNKVESVHNRCFTVAPKNTNWPRNIEGLCHSAVHSDTHSHGQSTTILAETLGISYGKKDPFTSHMASLDKRYSYDKLRKKSHQYRTNRYNKRLRRVNRRINESSFYSDATGYFSREHSYATNPTNE</sequence>
<feature type="compositionally biased region" description="Low complexity" evidence="1">
    <location>
        <begin position="26"/>
        <end position="46"/>
    </location>
</feature>
<name>A0AA89BUK8_PINIB</name>
<reference evidence="3" key="1">
    <citation type="submission" date="2019-08" db="EMBL/GenBank/DDBJ databases">
        <title>The improved chromosome-level genome for the pearl oyster Pinctada fucata martensii using PacBio sequencing and Hi-C.</title>
        <authorList>
            <person name="Zheng Z."/>
        </authorList>
    </citation>
    <scope>NUCLEOTIDE SEQUENCE</scope>
    <source>
        <strain evidence="3">ZZ-2019</strain>
        <tissue evidence="3">Adductor muscle</tissue>
    </source>
</reference>
<dbReference type="EMBL" id="VSWD01000010">
    <property type="protein sequence ID" value="KAK3091389.1"/>
    <property type="molecule type" value="Genomic_DNA"/>
</dbReference>
<dbReference type="Pfam" id="PF20700">
    <property type="entry name" value="Mutator"/>
    <property type="match status" value="1"/>
</dbReference>
<dbReference type="PANTHER" id="PTHR31751:SF42">
    <property type="entry name" value="PROTEIN CBG10204"/>
    <property type="match status" value="1"/>
</dbReference>
<evidence type="ECO:0000313" key="3">
    <source>
        <dbReference type="EMBL" id="KAK3091389.1"/>
    </source>
</evidence>
<organism evidence="3 4">
    <name type="scientific">Pinctada imbricata</name>
    <name type="common">Atlantic pearl-oyster</name>
    <name type="synonym">Pinctada martensii</name>
    <dbReference type="NCBI Taxonomy" id="66713"/>
    <lineage>
        <taxon>Eukaryota</taxon>
        <taxon>Metazoa</taxon>
        <taxon>Spiralia</taxon>
        <taxon>Lophotrochozoa</taxon>
        <taxon>Mollusca</taxon>
        <taxon>Bivalvia</taxon>
        <taxon>Autobranchia</taxon>
        <taxon>Pteriomorphia</taxon>
        <taxon>Pterioida</taxon>
        <taxon>Pterioidea</taxon>
        <taxon>Pteriidae</taxon>
        <taxon>Pinctada</taxon>
    </lineage>
</organism>
<dbReference type="PANTHER" id="PTHR31751">
    <property type="entry name" value="SI:CH211-108C17.2-RELATED-RELATED"/>
    <property type="match status" value="1"/>
</dbReference>
<evidence type="ECO:0000313" key="4">
    <source>
        <dbReference type="Proteomes" id="UP001186944"/>
    </source>
</evidence>
<keyword evidence="4" id="KW-1185">Reference proteome</keyword>
<feature type="domain" description="Mutator-like transposase" evidence="2">
    <location>
        <begin position="97"/>
        <end position="444"/>
    </location>
</feature>
<protein>
    <recommendedName>
        <fullName evidence="2">Mutator-like transposase domain-containing protein</fullName>
    </recommendedName>
</protein>
<gene>
    <name evidence="3" type="ORF">FSP39_019512</name>
</gene>
<feature type="compositionally biased region" description="Basic residues" evidence="1">
    <location>
        <begin position="1"/>
        <end position="10"/>
    </location>
</feature>
<dbReference type="Proteomes" id="UP001186944">
    <property type="component" value="Unassembled WGS sequence"/>
</dbReference>
<dbReference type="AlphaFoldDB" id="A0AA89BUK8"/>
<feature type="region of interest" description="Disordered" evidence="1">
    <location>
        <begin position="1"/>
        <end position="51"/>
    </location>
</feature>